<dbReference type="AlphaFoldDB" id="A0AA38FEY9"/>
<sequence length="81" mass="9575">IEDAIFTAMGRHQQLNISGVDESLPDLTQEEIEDVQFKQAWLIYFWQRAKTHKVKEDIADERLQFWTSWSNQSPTSYDVVD</sequence>
<dbReference type="PANTHER" id="PTHR31762:SF10">
    <property type="entry name" value="FAS-BINDING FACTOR-LIKE PROTEIN"/>
    <property type="match status" value="1"/>
</dbReference>
<proteinExistence type="predicted"/>
<evidence type="ECO:0000313" key="1">
    <source>
        <dbReference type="EMBL" id="KAH9299575.1"/>
    </source>
</evidence>
<feature type="non-terminal residue" evidence="1">
    <location>
        <position position="1"/>
    </location>
</feature>
<reference evidence="1 2" key="1">
    <citation type="journal article" date="2021" name="Nat. Plants">
        <title>The Taxus genome provides insights into paclitaxel biosynthesis.</title>
        <authorList>
            <person name="Xiong X."/>
            <person name="Gou J."/>
            <person name="Liao Q."/>
            <person name="Li Y."/>
            <person name="Zhou Q."/>
            <person name="Bi G."/>
            <person name="Li C."/>
            <person name="Du R."/>
            <person name="Wang X."/>
            <person name="Sun T."/>
            <person name="Guo L."/>
            <person name="Liang H."/>
            <person name="Lu P."/>
            <person name="Wu Y."/>
            <person name="Zhang Z."/>
            <person name="Ro D.K."/>
            <person name="Shang Y."/>
            <person name="Huang S."/>
            <person name="Yan J."/>
        </authorList>
    </citation>
    <scope>NUCLEOTIDE SEQUENCE [LARGE SCALE GENOMIC DNA]</scope>
    <source>
        <strain evidence="1">Ta-2019</strain>
    </source>
</reference>
<protein>
    <submittedName>
        <fullName evidence="1">Uncharacterized protein</fullName>
    </submittedName>
</protein>
<organism evidence="1 2">
    <name type="scientific">Taxus chinensis</name>
    <name type="common">Chinese yew</name>
    <name type="synonym">Taxus wallichiana var. chinensis</name>
    <dbReference type="NCBI Taxonomy" id="29808"/>
    <lineage>
        <taxon>Eukaryota</taxon>
        <taxon>Viridiplantae</taxon>
        <taxon>Streptophyta</taxon>
        <taxon>Embryophyta</taxon>
        <taxon>Tracheophyta</taxon>
        <taxon>Spermatophyta</taxon>
        <taxon>Pinopsida</taxon>
        <taxon>Pinidae</taxon>
        <taxon>Conifers II</taxon>
        <taxon>Cupressales</taxon>
        <taxon>Taxaceae</taxon>
        <taxon>Taxus</taxon>
    </lineage>
</organism>
<dbReference type="GO" id="GO:0000911">
    <property type="term" value="P:cytokinesis by cell plate formation"/>
    <property type="evidence" value="ECO:0007669"/>
    <property type="project" value="InterPro"/>
</dbReference>
<keyword evidence="2" id="KW-1185">Reference proteome</keyword>
<dbReference type="EMBL" id="JAHRHJ020000010">
    <property type="protein sequence ID" value="KAH9299575.1"/>
    <property type="molecule type" value="Genomic_DNA"/>
</dbReference>
<dbReference type="PANTHER" id="PTHR31762">
    <property type="entry name" value="FAS-BINDING FACTOR-LIKE PROTEIN"/>
    <property type="match status" value="1"/>
</dbReference>
<dbReference type="Proteomes" id="UP000824469">
    <property type="component" value="Unassembled WGS sequence"/>
</dbReference>
<evidence type="ECO:0000313" key="2">
    <source>
        <dbReference type="Proteomes" id="UP000824469"/>
    </source>
</evidence>
<dbReference type="InterPro" id="IPR040321">
    <property type="entry name" value="SCD2-like"/>
</dbReference>
<accession>A0AA38FEY9</accession>
<comment type="caution">
    <text evidence="1">The sequence shown here is derived from an EMBL/GenBank/DDBJ whole genome shotgun (WGS) entry which is preliminary data.</text>
</comment>
<gene>
    <name evidence="1" type="ORF">KI387_031257</name>
</gene>
<name>A0AA38FEY9_TAXCH</name>
<feature type="non-terminal residue" evidence="1">
    <location>
        <position position="81"/>
    </location>
</feature>